<evidence type="ECO:0000259" key="1">
    <source>
        <dbReference type="Pfam" id="PF18755"/>
    </source>
</evidence>
<name>A0A927M6D9_9ACTN</name>
<proteinExistence type="predicted"/>
<comment type="caution">
    <text evidence="2">The sequence shown here is derived from an EMBL/GenBank/DDBJ whole genome shotgun (WGS) entry which is preliminary data.</text>
</comment>
<dbReference type="InterPro" id="IPR013321">
    <property type="entry name" value="Arc_rbn_hlx_hlx"/>
</dbReference>
<dbReference type="InterPro" id="IPR040843">
    <property type="entry name" value="RAMA"/>
</dbReference>
<keyword evidence="3" id="KW-1185">Reference proteome</keyword>
<dbReference type="RefSeq" id="WP_192768565.1">
    <property type="nucleotide sequence ID" value="NZ_JADBEB010000001.1"/>
</dbReference>
<protein>
    <recommendedName>
        <fullName evidence="1">RAMA domain-containing protein</fullName>
    </recommendedName>
</protein>
<organism evidence="2 3">
    <name type="scientific">Plantactinospora soyae</name>
    <dbReference type="NCBI Taxonomy" id="1544732"/>
    <lineage>
        <taxon>Bacteria</taxon>
        <taxon>Bacillati</taxon>
        <taxon>Actinomycetota</taxon>
        <taxon>Actinomycetes</taxon>
        <taxon>Micromonosporales</taxon>
        <taxon>Micromonosporaceae</taxon>
        <taxon>Plantactinospora</taxon>
    </lineage>
</organism>
<dbReference type="AlphaFoldDB" id="A0A927M6D9"/>
<reference evidence="2" key="1">
    <citation type="submission" date="2020-10" db="EMBL/GenBank/DDBJ databases">
        <title>Sequencing the genomes of 1000 actinobacteria strains.</title>
        <authorList>
            <person name="Klenk H.-P."/>
        </authorList>
    </citation>
    <scope>NUCLEOTIDE SEQUENCE</scope>
    <source>
        <strain evidence="2">DSM 46832</strain>
    </source>
</reference>
<dbReference type="Proteomes" id="UP000649753">
    <property type="component" value="Unassembled WGS sequence"/>
</dbReference>
<sequence length="133" mass="14582">MRRIEIDDEVYAHLEEHARGFEQPNDVLRRRLLEPTGSFRPRPAHTSSSSVPGALADLIAKGAINPGDTLSHVQVRKGRKFSGVVEGDGWIKTEVDRYKNPSPALGQLLGTSINGWANWTHDASGKTLGRLSS</sequence>
<dbReference type="GO" id="GO:0006355">
    <property type="term" value="P:regulation of DNA-templated transcription"/>
    <property type="evidence" value="ECO:0007669"/>
    <property type="project" value="InterPro"/>
</dbReference>
<gene>
    <name evidence="2" type="ORF">H4W31_004656</name>
</gene>
<evidence type="ECO:0000313" key="3">
    <source>
        <dbReference type="Proteomes" id="UP000649753"/>
    </source>
</evidence>
<dbReference type="Pfam" id="PF18755">
    <property type="entry name" value="RAMA"/>
    <property type="match status" value="1"/>
</dbReference>
<dbReference type="EMBL" id="JADBEB010000001">
    <property type="protein sequence ID" value="MBE1489018.1"/>
    <property type="molecule type" value="Genomic_DNA"/>
</dbReference>
<dbReference type="Gene3D" id="1.10.1220.10">
    <property type="entry name" value="Met repressor-like"/>
    <property type="match status" value="1"/>
</dbReference>
<feature type="domain" description="RAMA" evidence="1">
    <location>
        <begin position="41"/>
        <end position="130"/>
    </location>
</feature>
<evidence type="ECO:0000313" key="2">
    <source>
        <dbReference type="EMBL" id="MBE1489018.1"/>
    </source>
</evidence>
<accession>A0A927M6D9</accession>